<evidence type="ECO:0000313" key="7">
    <source>
        <dbReference type="EMBL" id="KAK5080935.1"/>
    </source>
</evidence>
<dbReference type="InterPro" id="IPR009071">
    <property type="entry name" value="HMG_box_dom"/>
</dbReference>
<evidence type="ECO:0000256" key="5">
    <source>
        <dbReference type="SAM" id="MobiDB-lite"/>
    </source>
</evidence>
<protein>
    <recommendedName>
        <fullName evidence="6">HMG box domain-containing protein</fullName>
    </recommendedName>
</protein>
<comment type="subcellular location">
    <subcellularLocation>
        <location evidence="1">Nucleus</location>
    </subcellularLocation>
</comment>
<dbReference type="GO" id="GO:0003677">
    <property type="term" value="F:DNA binding"/>
    <property type="evidence" value="ECO:0007669"/>
    <property type="project" value="UniProtKB-UniRule"/>
</dbReference>
<feature type="compositionally biased region" description="Acidic residues" evidence="5">
    <location>
        <begin position="118"/>
        <end position="131"/>
    </location>
</feature>
<dbReference type="InterPro" id="IPR056513">
    <property type="entry name" value="INO80F"/>
</dbReference>
<evidence type="ECO:0000256" key="1">
    <source>
        <dbReference type="ARBA" id="ARBA00004123"/>
    </source>
</evidence>
<accession>A0AAN7STB5</accession>
<evidence type="ECO:0000256" key="2">
    <source>
        <dbReference type="ARBA" id="ARBA00023242"/>
    </source>
</evidence>
<evidence type="ECO:0000256" key="4">
    <source>
        <dbReference type="SAM" id="Coils"/>
    </source>
</evidence>
<name>A0AAN7STB5_9EURO</name>
<feature type="compositionally biased region" description="Polar residues" evidence="5">
    <location>
        <begin position="176"/>
        <end position="193"/>
    </location>
</feature>
<dbReference type="Proteomes" id="UP001309876">
    <property type="component" value="Unassembled WGS sequence"/>
</dbReference>
<comment type="caution">
    <text evidence="7">The sequence shown here is derived from an EMBL/GenBank/DDBJ whole genome shotgun (WGS) entry which is preliminary data.</text>
</comment>
<dbReference type="Gene3D" id="1.10.30.10">
    <property type="entry name" value="High mobility group box domain"/>
    <property type="match status" value="1"/>
</dbReference>
<evidence type="ECO:0000313" key="8">
    <source>
        <dbReference type="Proteomes" id="UP001309876"/>
    </source>
</evidence>
<feature type="compositionally biased region" description="Basic and acidic residues" evidence="5">
    <location>
        <begin position="107"/>
        <end position="116"/>
    </location>
</feature>
<keyword evidence="4" id="KW-0175">Coiled coil</keyword>
<keyword evidence="2 3" id="KW-0539">Nucleus</keyword>
<dbReference type="InterPro" id="IPR036910">
    <property type="entry name" value="HMG_box_dom_sf"/>
</dbReference>
<feature type="DNA-binding region" description="HMG box" evidence="3">
    <location>
        <begin position="219"/>
        <end position="285"/>
    </location>
</feature>
<reference evidence="7 8" key="1">
    <citation type="submission" date="2023-08" db="EMBL/GenBank/DDBJ databases">
        <title>Black Yeasts Isolated from many extreme environments.</title>
        <authorList>
            <person name="Coleine C."/>
            <person name="Stajich J.E."/>
            <person name="Selbmann L."/>
        </authorList>
    </citation>
    <scope>NUCLEOTIDE SEQUENCE [LARGE SCALE GENOMIC DNA]</scope>
    <source>
        <strain evidence="7 8">CCFEE 5910</strain>
    </source>
</reference>
<evidence type="ECO:0000256" key="3">
    <source>
        <dbReference type="PROSITE-ProRule" id="PRU00267"/>
    </source>
</evidence>
<organism evidence="7 8">
    <name type="scientific">Lithohypha guttulata</name>
    <dbReference type="NCBI Taxonomy" id="1690604"/>
    <lineage>
        <taxon>Eukaryota</taxon>
        <taxon>Fungi</taxon>
        <taxon>Dikarya</taxon>
        <taxon>Ascomycota</taxon>
        <taxon>Pezizomycotina</taxon>
        <taxon>Eurotiomycetes</taxon>
        <taxon>Chaetothyriomycetidae</taxon>
        <taxon>Chaetothyriales</taxon>
        <taxon>Trichomeriaceae</taxon>
        <taxon>Lithohypha</taxon>
    </lineage>
</organism>
<dbReference type="GO" id="GO:0005634">
    <property type="term" value="C:nucleus"/>
    <property type="evidence" value="ECO:0007669"/>
    <property type="project" value="UniProtKB-SubCell"/>
</dbReference>
<dbReference type="AlphaFoldDB" id="A0AAN7STB5"/>
<feature type="coiled-coil region" evidence="4">
    <location>
        <begin position="34"/>
        <end position="61"/>
    </location>
</feature>
<keyword evidence="8" id="KW-1185">Reference proteome</keyword>
<dbReference type="SMART" id="SM00398">
    <property type="entry name" value="HMG"/>
    <property type="match status" value="1"/>
</dbReference>
<keyword evidence="3" id="KW-0238">DNA-binding</keyword>
<dbReference type="Pfam" id="PF24245">
    <property type="entry name" value="INO80F"/>
    <property type="match status" value="1"/>
</dbReference>
<feature type="domain" description="HMG box" evidence="6">
    <location>
        <begin position="219"/>
        <end position="285"/>
    </location>
</feature>
<feature type="region of interest" description="Disordered" evidence="5">
    <location>
        <begin position="1"/>
        <end position="25"/>
    </location>
</feature>
<evidence type="ECO:0000259" key="6">
    <source>
        <dbReference type="PROSITE" id="PS50118"/>
    </source>
</evidence>
<dbReference type="EMBL" id="JAVRRJ010000011">
    <property type="protein sequence ID" value="KAK5080935.1"/>
    <property type="molecule type" value="Genomic_DNA"/>
</dbReference>
<feature type="region of interest" description="Disordered" evidence="5">
    <location>
        <begin position="99"/>
        <end position="221"/>
    </location>
</feature>
<dbReference type="PROSITE" id="PS50118">
    <property type="entry name" value="HMG_BOX_2"/>
    <property type="match status" value="1"/>
</dbReference>
<gene>
    <name evidence="7" type="ORF">LTR05_008251</name>
</gene>
<sequence>MEGVKSPFPPASDVPLHRNPPLAPSQELAYRNKCIQLKKRLQEIETNNSQTRARISAEKERIQKQRLLRSILLHQLREIMETPGRRWRPEELERLGIQVNGNADGEEGLHGGRPDGEVLLDDSTDDSDDELPEQRTAPKPGFTPSGYEWMNPGNQSSPNHPHPAAQTVGPVIHHPITTTTRSNSVSQPAQLQVQEREEPASNGYERLINPPSTHSAAQPVRPSPPYLQFCEHMRPQLEADNYPREHLQSRIDEEWRKLSQENRGLWEERYNDQMRDYEDQMDIWKRTQRNANATAMRNIR</sequence>
<proteinExistence type="predicted"/>
<dbReference type="SUPFAM" id="SSF47095">
    <property type="entry name" value="HMG-box"/>
    <property type="match status" value="1"/>
</dbReference>